<reference evidence="1" key="1">
    <citation type="submission" date="2017-01" db="EMBL/GenBank/DDBJ databases">
        <authorList>
            <person name="Assis F.L."/>
            <person name="Abrahao J.S."/>
            <person name="Silva L."/>
            <person name="Khalil J.B."/>
            <person name="Rodrigues R."/>
            <person name="Silva L.S."/>
            <person name="Arantes T."/>
            <person name="Boratto P."/>
            <person name="Andrade M."/>
            <person name="Kroon E.G."/>
            <person name="Ribeiro B."/>
            <person name="Bergier I."/>
            <person name="Seligmann H."/>
            <person name="Ghigo E."/>
            <person name="Colson P."/>
            <person name="Levasseur A."/>
            <person name="Raoult D."/>
            <person name="Scola B.L."/>
        </authorList>
    </citation>
    <scope>NUCLEOTIDE SEQUENCE</scope>
    <source>
        <strain evidence="1">Soda lake</strain>
    </source>
</reference>
<reference evidence="1" key="2">
    <citation type="journal article" date="2018" name="Nat. Commun.">
        <title>Tailed giant Tupanvirus possesses the most complete translational apparatus of the known virosphere.</title>
        <authorList>
            <person name="Abrahao J."/>
            <person name="Silva L."/>
            <person name="Silva L.S."/>
            <person name="Khalil J.Y.B."/>
            <person name="Rodrigues R."/>
            <person name="Arantes T."/>
            <person name="Assis F."/>
            <person name="Boratto P."/>
            <person name="Andrade M."/>
            <person name="Kroon E.G."/>
            <person name="Ribeiro B."/>
            <person name="Bergier I."/>
            <person name="Seligmann H."/>
            <person name="Ghigo E."/>
            <person name="Colson P."/>
            <person name="Levasseur A."/>
            <person name="Kroemer G."/>
            <person name="Raoult D."/>
            <person name="La Scola B."/>
        </authorList>
    </citation>
    <scope>NUCLEOTIDE SEQUENCE [LARGE SCALE GENOMIC DNA]</scope>
    <source>
        <strain evidence="1">Soda lake</strain>
    </source>
</reference>
<dbReference type="KEGG" id="vg:80519351"/>
<dbReference type="EMBL" id="KY523104">
    <property type="protein sequence ID" value="QKU35903.1"/>
    <property type="molecule type" value="Genomic_DNA"/>
</dbReference>
<dbReference type="RefSeq" id="YP_010782587.1">
    <property type="nucleotide sequence ID" value="NC_075039.1"/>
</dbReference>
<protein>
    <submittedName>
        <fullName evidence="1">Putative orfan</fullName>
    </submittedName>
</protein>
<dbReference type="InterPro" id="IPR018247">
    <property type="entry name" value="EF_Hand_1_Ca_BS"/>
</dbReference>
<organism evidence="1">
    <name type="scientific">Tupanvirus soda lake</name>
    <dbReference type="NCBI Taxonomy" id="2126985"/>
    <lineage>
        <taxon>Viruses</taxon>
        <taxon>Varidnaviria</taxon>
        <taxon>Bamfordvirae</taxon>
        <taxon>Nucleocytoviricota</taxon>
        <taxon>Megaviricetes</taxon>
        <taxon>Imitervirales</taxon>
        <taxon>Mimiviridae</taxon>
        <taxon>Megamimivirinae</taxon>
        <taxon>Tupanvirus</taxon>
        <taxon>Tupanvirus salinum</taxon>
    </lineage>
</organism>
<accession>A0A6N1NXU3</accession>
<name>A0A6N1NXU3_9VIRU</name>
<evidence type="ECO:0000313" key="1">
    <source>
        <dbReference type="EMBL" id="QKU35903.1"/>
    </source>
</evidence>
<dbReference type="GeneID" id="80519351"/>
<sequence length="202" mass="24000">MIYLIKSISIVLTIMSNLHDEKVLEIINHIKTYFDNSSDKSIDEDDFLDLFERYVDYICDVESYDDKLTRLSSRLYQQLQKDGLDVIDKKSHEFYAIIENEEKEMDNSEEFTYKTNAPFEELPNQIVSEILSTITDMLENFEFQNKTELHKKCQEIEDFINQVQIILNRGQFNDDIKNNHQSTLDQLKTEYEQMKSIYSTNS</sequence>
<dbReference type="PROSITE" id="PS00018">
    <property type="entry name" value="EF_HAND_1"/>
    <property type="match status" value="1"/>
</dbReference>
<proteinExistence type="predicted"/>